<dbReference type="AlphaFoldDB" id="A0A9C7L8L5"/>
<organism evidence="1 2">
    <name type="scientific">Pseudoneobacillus rhizosphaerae</name>
    <dbReference type="NCBI Taxonomy" id="2880968"/>
    <lineage>
        <taxon>Bacteria</taxon>
        <taxon>Bacillati</taxon>
        <taxon>Bacillota</taxon>
        <taxon>Bacilli</taxon>
        <taxon>Bacillales</taxon>
        <taxon>Bacillaceae</taxon>
        <taxon>Pseudoneobacillus</taxon>
    </lineage>
</organism>
<evidence type="ECO:0000313" key="1">
    <source>
        <dbReference type="EMBL" id="CAG9606571.1"/>
    </source>
</evidence>
<comment type="caution">
    <text evidence="1">The sequence shown here is derived from an EMBL/GenBank/DDBJ whole genome shotgun (WGS) entry which is preliminary data.</text>
</comment>
<dbReference type="Proteomes" id="UP000789845">
    <property type="component" value="Unassembled WGS sequence"/>
</dbReference>
<sequence length="291" mass="33129">MVNLQPIKIKEAKSLVIRASLFQDKLLSTSISSEIIERSTPVVWFGNTMKNNWVTIATNPSTREFLDRDNHLLIGENARFFVREQGVNLVDYANDDSQLESSIQLYNSYFSRKTTYRNWFGKPKGAKLEGFLNGMGGSLYNFKNYKNVVHTDFFPIATKSQMGKIPSRKELLDSDFANQFLKDTLDFLEPSLIIILGKEHCKRFTNLEHGIYLDSPKVVSQFPNSKYQLGFHSRLKVPVVGLHFKPSEQFIGLGGGADEKGKSHGEYAKKDSLDFMGNEILNELKKLFPNL</sequence>
<keyword evidence="2" id="KW-1185">Reference proteome</keyword>
<dbReference type="EMBL" id="CAKJTG010000001">
    <property type="protein sequence ID" value="CAG9606571.1"/>
    <property type="molecule type" value="Genomic_DNA"/>
</dbReference>
<gene>
    <name evidence="1" type="ORF">NEOCIP111885_00259</name>
</gene>
<evidence type="ECO:0008006" key="3">
    <source>
        <dbReference type="Google" id="ProtNLM"/>
    </source>
</evidence>
<evidence type="ECO:0000313" key="2">
    <source>
        <dbReference type="Proteomes" id="UP000789845"/>
    </source>
</evidence>
<reference evidence="1" key="1">
    <citation type="submission" date="2021-10" db="EMBL/GenBank/DDBJ databases">
        <authorList>
            <person name="Criscuolo A."/>
        </authorList>
    </citation>
    <scope>NUCLEOTIDE SEQUENCE</scope>
    <source>
        <strain evidence="1">CIP111885</strain>
    </source>
</reference>
<name>A0A9C7L8L5_9BACI</name>
<protein>
    <recommendedName>
        <fullName evidence="3">Uracil-DNA glycosylase-like domain-containing protein</fullName>
    </recommendedName>
</protein>
<accession>A0A9C7L8L5</accession>
<proteinExistence type="predicted"/>
<dbReference type="RefSeq" id="WP_230494850.1">
    <property type="nucleotide sequence ID" value="NZ_CAKJTG010000001.1"/>
</dbReference>